<name>A0A2T5BPE5_9RHOB</name>
<feature type="compositionally biased region" description="Polar residues" evidence="1">
    <location>
        <begin position="44"/>
        <end position="53"/>
    </location>
</feature>
<accession>A0A2T5BPE5</accession>
<evidence type="ECO:0000313" key="2">
    <source>
        <dbReference type="EMBL" id="PTN00884.1"/>
    </source>
</evidence>
<proteinExistence type="predicted"/>
<gene>
    <name evidence="2" type="ORF">C8N32_1202</name>
</gene>
<organism evidence="2 3">
    <name type="scientific">Rhodovulum imhoffii</name>
    <dbReference type="NCBI Taxonomy" id="365340"/>
    <lineage>
        <taxon>Bacteria</taxon>
        <taxon>Pseudomonadati</taxon>
        <taxon>Pseudomonadota</taxon>
        <taxon>Alphaproteobacteria</taxon>
        <taxon>Rhodobacterales</taxon>
        <taxon>Paracoccaceae</taxon>
        <taxon>Rhodovulum</taxon>
    </lineage>
</organism>
<reference evidence="2 3" key="1">
    <citation type="submission" date="2018-04" db="EMBL/GenBank/DDBJ databases">
        <title>Genomic Encyclopedia of Archaeal and Bacterial Type Strains, Phase II (KMG-II): from individual species to whole genera.</title>
        <authorList>
            <person name="Goeker M."/>
        </authorList>
    </citation>
    <scope>NUCLEOTIDE SEQUENCE [LARGE SCALE GENOMIC DNA]</scope>
    <source>
        <strain evidence="2 3">DSM 18064</strain>
    </source>
</reference>
<feature type="region of interest" description="Disordered" evidence="1">
    <location>
        <begin position="32"/>
        <end position="53"/>
    </location>
</feature>
<dbReference type="RefSeq" id="WP_170106803.1">
    <property type="nucleotide sequence ID" value="NZ_NHSI01000014.1"/>
</dbReference>
<dbReference type="Proteomes" id="UP000243859">
    <property type="component" value="Unassembled WGS sequence"/>
</dbReference>
<dbReference type="EMBL" id="QAAA01000020">
    <property type="protein sequence ID" value="PTN00884.1"/>
    <property type="molecule type" value="Genomic_DNA"/>
</dbReference>
<comment type="caution">
    <text evidence="2">The sequence shown here is derived from an EMBL/GenBank/DDBJ whole genome shotgun (WGS) entry which is preliminary data.</text>
</comment>
<keyword evidence="3" id="KW-1185">Reference proteome</keyword>
<evidence type="ECO:0000313" key="3">
    <source>
        <dbReference type="Proteomes" id="UP000243859"/>
    </source>
</evidence>
<protein>
    <submittedName>
        <fullName evidence="2">Uncharacterized protein</fullName>
    </submittedName>
</protein>
<dbReference type="AlphaFoldDB" id="A0A2T5BPE5"/>
<evidence type="ECO:0000256" key="1">
    <source>
        <dbReference type="SAM" id="MobiDB-lite"/>
    </source>
</evidence>
<sequence>MKTGQSIIDRIQDALGEMEDTGFLDELVNNAEKIGEKAEPPAPKNTSETDQTG</sequence>